<organism evidence="2">
    <name type="scientific">viral metagenome</name>
    <dbReference type="NCBI Taxonomy" id="1070528"/>
    <lineage>
        <taxon>unclassified sequences</taxon>
        <taxon>metagenomes</taxon>
        <taxon>organismal metagenomes</taxon>
    </lineage>
</organism>
<keyword evidence="1" id="KW-0472">Membrane</keyword>
<proteinExistence type="predicted"/>
<accession>A0A6C0CTG9</accession>
<evidence type="ECO:0000256" key="1">
    <source>
        <dbReference type="SAM" id="Phobius"/>
    </source>
</evidence>
<keyword evidence="1" id="KW-1133">Transmembrane helix</keyword>
<dbReference type="EMBL" id="MN739481">
    <property type="protein sequence ID" value="QHT07517.1"/>
    <property type="molecule type" value="Genomic_DNA"/>
</dbReference>
<evidence type="ECO:0000313" key="2">
    <source>
        <dbReference type="EMBL" id="QHT07517.1"/>
    </source>
</evidence>
<feature type="transmembrane region" description="Helical" evidence="1">
    <location>
        <begin position="52"/>
        <end position="70"/>
    </location>
</feature>
<sequence>MKPTIASSVAAAKFLNAFYDEAEKKQSVYCSLSYNVHYSQVSCHSMDTFEKLILIVIIVGCVAYVLSKVLKFMGK</sequence>
<dbReference type="AlphaFoldDB" id="A0A6C0CTG9"/>
<protein>
    <submittedName>
        <fullName evidence="2">Uncharacterized protein</fullName>
    </submittedName>
</protein>
<keyword evidence="1" id="KW-0812">Transmembrane</keyword>
<reference evidence="2" key="1">
    <citation type="journal article" date="2020" name="Nature">
        <title>Giant virus diversity and host interactions through global metagenomics.</title>
        <authorList>
            <person name="Schulz F."/>
            <person name="Roux S."/>
            <person name="Paez-Espino D."/>
            <person name="Jungbluth S."/>
            <person name="Walsh D.A."/>
            <person name="Denef V.J."/>
            <person name="McMahon K.D."/>
            <person name="Konstantinidis K.T."/>
            <person name="Eloe-Fadrosh E.A."/>
            <person name="Kyrpides N.C."/>
            <person name="Woyke T."/>
        </authorList>
    </citation>
    <scope>NUCLEOTIDE SEQUENCE</scope>
    <source>
        <strain evidence="2">GVMAG-M-3300021963-12</strain>
    </source>
</reference>
<name>A0A6C0CTG9_9ZZZZ</name>